<dbReference type="EMBL" id="UINC01046152">
    <property type="protein sequence ID" value="SVB53803.1"/>
    <property type="molecule type" value="Genomic_DNA"/>
</dbReference>
<accession>A0A382EV20</accession>
<sequence>MRRRYRYLVFGAAIFWFGFPVSSSAQDKDFEKIRAGGGYTYLRFQETGAEAQPYGIHAHYVFNPRWELRSSIGYSRTNLGLFKASSIFVPESQSTIVPLQFGFTYTFRPSSAGSSLIDYRTYVTGGIGMLNTFYPGIQPSTPQNPARSGSTRFGLLAGPYAAVGIAATTLSEFPVSLDISFLRMYYYRSFTSALQPIDGLIYGAHVMISLSFRKRGRS</sequence>
<gene>
    <name evidence="1" type="ORF">METZ01_LOCUS206657</name>
</gene>
<dbReference type="AlphaFoldDB" id="A0A382EV20"/>
<protein>
    <recommendedName>
        <fullName evidence="2">Outer membrane protein beta-barrel domain-containing protein</fullName>
    </recommendedName>
</protein>
<reference evidence="1" key="1">
    <citation type="submission" date="2018-05" db="EMBL/GenBank/DDBJ databases">
        <authorList>
            <person name="Lanie J.A."/>
            <person name="Ng W.-L."/>
            <person name="Kazmierczak K.M."/>
            <person name="Andrzejewski T.M."/>
            <person name="Davidsen T.M."/>
            <person name="Wayne K.J."/>
            <person name="Tettelin H."/>
            <person name="Glass J.I."/>
            <person name="Rusch D."/>
            <person name="Podicherti R."/>
            <person name="Tsui H.-C.T."/>
            <person name="Winkler M.E."/>
        </authorList>
    </citation>
    <scope>NUCLEOTIDE SEQUENCE</scope>
</reference>
<evidence type="ECO:0008006" key="2">
    <source>
        <dbReference type="Google" id="ProtNLM"/>
    </source>
</evidence>
<name>A0A382EV20_9ZZZZ</name>
<organism evidence="1">
    <name type="scientific">marine metagenome</name>
    <dbReference type="NCBI Taxonomy" id="408172"/>
    <lineage>
        <taxon>unclassified sequences</taxon>
        <taxon>metagenomes</taxon>
        <taxon>ecological metagenomes</taxon>
    </lineage>
</organism>
<proteinExistence type="predicted"/>
<evidence type="ECO:0000313" key="1">
    <source>
        <dbReference type="EMBL" id="SVB53803.1"/>
    </source>
</evidence>